<gene>
    <name evidence="4" type="primary">dltE</name>
    <name evidence="4" type="ORF">GCM10008090_33960</name>
</gene>
<dbReference type="GO" id="GO:0016491">
    <property type="term" value="F:oxidoreductase activity"/>
    <property type="evidence" value="ECO:0007669"/>
    <property type="project" value="UniProtKB-KW"/>
</dbReference>
<dbReference type="PRINTS" id="PR00080">
    <property type="entry name" value="SDRFAMILY"/>
</dbReference>
<dbReference type="EMBL" id="BMXA01000009">
    <property type="protein sequence ID" value="GHA21198.1"/>
    <property type="molecule type" value="Genomic_DNA"/>
</dbReference>
<keyword evidence="5" id="KW-1185">Reference proteome</keyword>
<dbReference type="InterPro" id="IPR036291">
    <property type="entry name" value="NAD(P)-bd_dom_sf"/>
</dbReference>
<name>A0A918VT99_9GAMM</name>
<dbReference type="AlphaFoldDB" id="A0A918VT99"/>
<proteinExistence type="inferred from homology"/>
<comment type="caution">
    <text evidence="4">The sequence shown here is derived from an EMBL/GenBank/DDBJ whole genome shotgun (WGS) entry which is preliminary data.</text>
</comment>
<dbReference type="SUPFAM" id="SSF51735">
    <property type="entry name" value="NAD(P)-binding Rossmann-fold domains"/>
    <property type="match status" value="1"/>
</dbReference>
<dbReference type="Gene3D" id="3.40.50.720">
    <property type="entry name" value="NAD(P)-binding Rossmann-like Domain"/>
    <property type="match status" value="1"/>
</dbReference>
<comment type="similarity">
    <text evidence="1 3">Belongs to the short-chain dehydrogenases/reductases (SDR) family.</text>
</comment>
<evidence type="ECO:0000313" key="5">
    <source>
        <dbReference type="Proteomes" id="UP000614811"/>
    </source>
</evidence>
<evidence type="ECO:0000256" key="3">
    <source>
        <dbReference type="RuleBase" id="RU000363"/>
    </source>
</evidence>
<keyword evidence="2" id="KW-0560">Oxidoreductase</keyword>
<evidence type="ECO:0000256" key="1">
    <source>
        <dbReference type="ARBA" id="ARBA00006484"/>
    </source>
</evidence>
<dbReference type="InterPro" id="IPR002347">
    <property type="entry name" value="SDR_fam"/>
</dbReference>
<reference evidence="4" key="1">
    <citation type="journal article" date="2014" name="Int. J. Syst. Evol. Microbiol.">
        <title>Complete genome sequence of Corynebacterium casei LMG S-19264T (=DSM 44701T), isolated from a smear-ripened cheese.</title>
        <authorList>
            <consortium name="US DOE Joint Genome Institute (JGI-PGF)"/>
            <person name="Walter F."/>
            <person name="Albersmeier A."/>
            <person name="Kalinowski J."/>
            <person name="Ruckert C."/>
        </authorList>
    </citation>
    <scope>NUCLEOTIDE SEQUENCE</scope>
    <source>
        <strain evidence="4">KCTC 12711</strain>
    </source>
</reference>
<dbReference type="PRINTS" id="PR00081">
    <property type="entry name" value="GDHRDH"/>
</dbReference>
<sequence length="243" mass="26346">MKLVNKRILITGGTSGIGLELVRQLSPDNDVIVISRSAALAGELPNDANVVKVFRANLANQAQVTSVANTIVEQYSHIDVLINNAAIQNTPEFLSDEFEFEGIRKEIDINFASLCQLTYLMLPLLLKDDDSVILNVNTGLALAPKRSSAVYCATKGALNSFSQSLRYQLADTNIHVQQAFLPLVETNMTQGRGSGKLTASEVAQSIKQGIEQGKVVNDIGKVKLLRVIQRVSPALAAKIMRNS</sequence>
<dbReference type="GO" id="GO:0016020">
    <property type="term" value="C:membrane"/>
    <property type="evidence" value="ECO:0007669"/>
    <property type="project" value="TreeGrafter"/>
</dbReference>
<evidence type="ECO:0000256" key="2">
    <source>
        <dbReference type="ARBA" id="ARBA00023002"/>
    </source>
</evidence>
<organism evidence="4 5">
    <name type="scientific">Arenicella chitinivorans</name>
    <dbReference type="NCBI Taxonomy" id="1329800"/>
    <lineage>
        <taxon>Bacteria</taxon>
        <taxon>Pseudomonadati</taxon>
        <taxon>Pseudomonadota</taxon>
        <taxon>Gammaproteobacteria</taxon>
        <taxon>Arenicellales</taxon>
        <taxon>Arenicellaceae</taxon>
        <taxon>Arenicella</taxon>
    </lineage>
</organism>
<dbReference type="PANTHER" id="PTHR44196:SF1">
    <property type="entry name" value="DEHYDROGENASE_REDUCTASE SDR FAMILY MEMBER 7B"/>
    <property type="match status" value="1"/>
</dbReference>
<dbReference type="RefSeq" id="WP_189402910.1">
    <property type="nucleotide sequence ID" value="NZ_BMXA01000009.1"/>
</dbReference>
<accession>A0A918VT99</accession>
<dbReference type="Pfam" id="PF00106">
    <property type="entry name" value="adh_short"/>
    <property type="match status" value="1"/>
</dbReference>
<reference evidence="4" key="2">
    <citation type="submission" date="2020-09" db="EMBL/GenBank/DDBJ databases">
        <authorList>
            <person name="Sun Q."/>
            <person name="Kim S."/>
        </authorList>
    </citation>
    <scope>NUCLEOTIDE SEQUENCE</scope>
    <source>
        <strain evidence="4">KCTC 12711</strain>
    </source>
</reference>
<dbReference type="Proteomes" id="UP000614811">
    <property type="component" value="Unassembled WGS sequence"/>
</dbReference>
<evidence type="ECO:0000313" key="4">
    <source>
        <dbReference type="EMBL" id="GHA21198.1"/>
    </source>
</evidence>
<dbReference type="PANTHER" id="PTHR44196">
    <property type="entry name" value="DEHYDROGENASE/REDUCTASE SDR FAMILY MEMBER 7B"/>
    <property type="match status" value="1"/>
</dbReference>
<protein>
    <submittedName>
        <fullName evidence="4">Oxidoreductase DltE</fullName>
    </submittedName>
</protein>